<reference evidence="1 2" key="1">
    <citation type="submission" date="2016-03" db="EMBL/GenBank/DDBJ databases">
        <title>Chemosynthetic sulphur-oxidizing symbionts of marine invertebrate animals are capable of nitrogen fixation.</title>
        <authorList>
            <person name="Petersen J.M."/>
            <person name="Kemper A."/>
            <person name="Gruber-Vodicka H."/>
            <person name="Cardini U."/>
            <person name="Geest Mvander."/>
            <person name="Kleiner M."/>
            <person name="Bulgheresi S."/>
            <person name="Fussmann M."/>
            <person name="Herbold C."/>
            <person name="Seah B.K.B."/>
            <person name="Antony C.Paul."/>
            <person name="Liu D."/>
            <person name="Belitz A."/>
            <person name="Weber M."/>
        </authorList>
    </citation>
    <scope>NUCLEOTIDE SEQUENCE [LARGE SCALE GENOMIC DNA]</scope>
    <source>
        <strain evidence="1">G_D</strain>
    </source>
</reference>
<protein>
    <recommendedName>
        <fullName evidence="3">Ketopantoate reductase</fullName>
    </recommendedName>
</protein>
<dbReference type="Proteomes" id="UP000094849">
    <property type="component" value="Unassembled WGS sequence"/>
</dbReference>
<gene>
    <name evidence="1" type="ORF">A3196_01025</name>
</gene>
<name>A0A1E2ULN0_9GAMM</name>
<dbReference type="AlphaFoldDB" id="A0A1E2ULN0"/>
<dbReference type="InterPro" id="IPR036291">
    <property type="entry name" value="NAD(P)-bd_dom_sf"/>
</dbReference>
<evidence type="ECO:0008006" key="3">
    <source>
        <dbReference type="Google" id="ProtNLM"/>
    </source>
</evidence>
<dbReference type="SUPFAM" id="SSF51735">
    <property type="entry name" value="NAD(P)-binding Rossmann-fold domains"/>
    <property type="match status" value="1"/>
</dbReference>
<dbReference type="RefSeq" id="WP_069015029.1">
    <property type="nucleotide sequence ID" value="NZ_LVJW01000006.1"/>
</dbReference>
<accession>A0A1E2ULN0</accession>
<evidence type="ECO:0000313" key="2">
    <source>
        <dbReference type="Proteomes" id="UP000094849"/>
    </source>
</evidence>
<comment type="caution">
    <text evidence="1">The sequence shown here is derived from an EMBL/GenBank/DDBJ whole genome shotgun (WGS) entry which is preliminary data.</text>
</comment>
<sequence length="258" mass="28186">MSDNSKEIILIGVGEIGGVLAKGFLRLGYTIHPVTRGMRIEEKAAQVPDPALVIVAVGEADLPAVLADLPDNWRSRIGLLQNELLPDDWRETVNPTVISIWFEKKPGMDPKVIIPSPVFGPQSALMEEALQQVNIPTKVLTDEAQLLFELVTKNLYILTTNLAGLKTGGNVAELWKNHQSFAESVAREVIQLQQVLTGQSLDTEALIDAMLEAFEGDPQHKCMGRSAPARLERALAHARQHGLALPQLLKLEQTLASA</sequence>
<evidence type="ECO:0000313" key="1">
    <source>
        <dbReference type="EMBL" id="ODB95455.1"/>
    </source>
</evidence>
<dbReference type="Gene3D" id="3.40.50.720">
    <property type="entry name" value="NAD(P)-binding Rossmann-like Domain"/>
    <property type="match status" value="1"/>
</dbReference>
<keyword evidence="2" id="KW-1185">Reference proteome</keyword>
<dbReference type="EMBL" id="LVJZ01000003">
    <property type="protein sequence ID" value="ODB95455.1"/>
    <property type="molecule type" value="Genomic_DNA"/>
</dbReference>
<organism evidence="1 2">
    <name type="scientific">Candidatus Thiodiazotropha endoloripes</name>
    <dbReference type="NCBI Taxonomy" id="1818881"/>
    <lineage>
        <taxon>Bacteria</taxon>
        <taxon>Pseudomonadati</taxon>
        <taxon>Pseudomonadota</taxon>
        <taxon>Gammaproteobacteria</taxon>
        <taxon>Chromatiales</taxon>
        <taxon>Sedimenticolaceae</taxon>
        <taxon>Candidatus Thiodiazotropha</taxon>
    </lineage>
</organism>
<proteinExistence type="predicted"/>
<dbReference type="STRING" id="1818881.A3196_01025"/>